<dbReference type="EMBL" id="LAZR01000003">
    <property type="protein sequence ID" value="KKO11203.1"/>
    <property type="molecule type" value="Genomic_DNA"/>
</dbReference>
<evidence type="ECO:0000256" key="2">
    <source>
        <dbReference type="ARBA" id="ARBA00022801"/>
    </source>
</evidence>
<name>A0A0F9WFD3_9ZZZZ</name>
<dbReference type="InterPro" id="IPR000917">
    <property type="entry name" value="Sulfatase_N"/>
</dbReference>
<dbReference type="InterPro" id="IPR017850">
    <property type="entry name" value="Alkaline_phosphatase_core_sf"/>
</dbReference>
<evidence type="ECO:0000256" key="1">
    <source>
        <dbReference type="ARBA" id="ARBA00008779"/>
    </source>
</evidence>
<gene>
    <name evidence="4" type="ORF">LCGC14_0016790</name>
</gene>
<proteinExistence type="inferred from homology"/>
<dbReference type="PANTHER" id="PTHR42693">
    <property type="entry name" value="ARYLSULFATASE FAMILY MEMBER"/>
    <property type="match status" value="1"/>
</dbReference>
<dbReference type="Pfam" id="PF00884">
    <property type="entry name" value="Sulfatase"/>
    <property type="match status" value="1"/>
</dbReference>
<dbReference type="Gene3D" id="3.40.720.10">
    <property type="entry name" value="Alkaline Phosphatase, subunit A"/>
    <property type="match status" value="1"/>
</dbReference>
<comment type="caution">
    <text evidence="4">The sequence shown here is derived from an EMBL/GenBank/DDBJ whole genome shotgun (WGS) entry which is preliminary data.</text>
</comment>
<dbReference type="InterPro" id="IPR050738">
    <property type="entry name" value="Sulfatase"/>
</dbReference>
<organism evidence="4">
    <name type="scientific">marine sediment metagenome</name>
    <dbReference type="NCBI Taxonomy" id="412755"/>
    <lineage>
        <taxon>unclassified sequences</taxon>
        <taxon>metagenomes</taxon>
        <taxon>ecological metagenomes</taxon>
    </lineage>
</organism>
<dbReference type="AlphaFoldDB" id="A0A0F9WFD3"/>
<evidence type="ECO:0000313" key="4">
    <source>
        <dbReference type="EMBL" id="KKO11203.1"/>
    </source>
</evidence>
<comment type="similarity">
    <text evidence="1">Belongs to the sulfatase family.</text>
</comment>
<dbReference type="SUPFAM" id="SSF53649">
    <property type="entry name" value="Alkaline phosphatase-like"/>
    <property type="match status" value="1"/>
</dbReference>
<keyword evidence="2" id="KW-0378">Hydrolase</keyword>
<dbReference type="PANTHER" id="PTHR42693:SF53">
    <property type="entry name" value="ENDO-4-O-SULFATASE"/>
    <property type="match status" value="1"/>
</dbReference>
<dbReference type="CDD" id="cd16146">
    <property type="entry name" value="ARS_like"/>
    <property type="match status" value="1"/>
</dbReference>
<dbReference type="GO" id="GO:0004065">
    <property type="term" value="F:arylsulfatase activity"/>
    <property type="evidence" value="ECO:0007669"/>
    <property type="project" value="TreeGrafter"/>
</dbReference>
<reference evidence="4" key="1">
    <citation type="journal article" date="2015" name="Nature">
        <title>Complex archaea that bridge the gap between prokaryotes and eukaryotes.</title>
        <authorList>
            <person name="Spang A."/>
            <person name="Saw J.H."/>
            <person name="Jorgensen S.L."/>
            <person name="Zaremba-Niedzwiedzka K."/>
            <person name="Martijn J."/>
            <person name="Lind A.E."/>
            <person name="van Eijk R."/>
            <person name="Schleper C."/>
            <person name="Guy L."/>
            <person name="Ettema T.J."/>
        </authorList>
    </citation>
    <scope>NUCLEOTIDE SEQUENCE</scope>
</reference>
<evidence type="ECO:0000259" key="3">
    <source>
        <dbReference type="Pfam" id="PF00884"/>
    </source>
</evidence>
<dbReference type="Gene3D" id="3.30.1120.10">
    <property type="match status" value="1"/>
</dbReference>
<sequence length="577" mass="64549">MVDGGRRPNVVLVITDDQGYPDLGCTGNPWLRTPHIDRFASESVRCEDFHVQPLCTPTRGAIMSGRRPATNGAWATCWGRSLLDANETTLADLFSQAGYRTGMFGKWHLGDNYPYRPQDRGFERVVAHKGGGVGQTPDFWGNNYFDDTYFHNGRPTEHTGYCTDVWFDQAISWIEDTAAEPFFCYLATNAPHDPYLVADEYRKMYEGNPDICEPAFYGMITNIDDNFARLRATLAELGIEDDTILIFMTDNGSSGSAVLDDCGFETRGYNAGLRGMKGSFYDGGHKVPFLARWPAGGIAAPRAVTEMCLDVDLLPMFVDLCGLPSPQGAPPDGVSFAPLLRGQADRLDGDRVHFLHNDQGTQPPDKWTSAVMTRRWRLVHGRELYDIQADPGQRVDVAEQHPDVVERLRDEYHRWYEAVAPRMREYCPIAIGHESENPTRLNAMDVMGDVAWNQTQIVQATKSTGRWTVRVARDGRYRFRLRRWPKELGLAIDADVDDQEAGRHIYASPEGARAAIHPTGARLGVSGQQWTCEIAPGDIEATFEIDLAAMETTTLDAWFTSAGDECGAYYVYVERLT</sequence>
<feature type="domain" description="Sulfatase N-terminal" evidence="3">
    <location>
        <begin position="8"/>
        <end position="322"/>
    </location>
</feature>
<protein>
    <recommendedName>
        <fullName evidence="3">Sulfatase N-terminal domain-containing protein</fullName>
    </recommendedName>
</protein>
<accession>A0A0F9WFD3</accession>
<dbReference type="FunFam" id="3.40.720.10:FF:000070">
    <property type="entry name" value="Arylsulfatase A"/>
    <property type="match status" value="1"/>
</dbReference>